<reference evidence="1 2" key="1">
    <citation type="submission" date="2018-01" db="EMBL/GenBank/DDBJ databases">
        <title>Draft genome sequence of Jiangella sp. GTF31.</title>
        <authorList>
            <person name="Sahin N."/>
            <person name="Ay H."/>
            <person name="Saygin H."/>
        </authorList>
    </citation>
    <scope>NUCLEOTIDE SEQUENCE [LARGE SCALE GENOMIC DNA]</scope>
    <source>
        <strain evidence="1 2">GTF31</strain>
    </source>
</reference>
<proteinExistence type="predicted"/>
<dbReference type="Proteomes" id="UP000248764">
    <property type="component" value="Unassembled WGS sequence"/>
</dbReference>
<evidence type="ECO:0000313" key="2">
    <source>
        <dbReference type="Proteomes" id="UP000248764"/>
    </source>
</evidence>
<dbReference type="EMBL" id="POTW01000033">
    <property type="protein sequence ID" value="PZF82740.1"/>
    <property type="molecule type" value="Genomic_DNA"/>
</dbReference>
<evidence type="ECO:0000313" key="1">
    <source>
        <dbReference type="EMBL" id="PZF82740.1"/>
    </source>
</evidence>
<sequence length="68" mass="7700">MLQAQGQLRYRGRCADCSWIGRPFIRYSTADAAARDHSDAQRHTAFVVDQYDMRIVGSTVRPDRAGRA</sequence>
<protein>
    <submittedName>
        <fullName evidence="1">Uncharacterized protein</fullName>
    </submittedName>
</protein>
<comment type="caution">
    <text evidence="1">The sequence shown here is derived from an EMBL/GenBank/DDBJ whole genome shotgun (WGS) entry which is preliminary data.</text>
</comment>
<accession>A0A2W2BBS5</accession>
<dbReference type="AlphaFoldDB" id="A0A2W2BBS5"/>
<organism evidence="1 2">
    <name type="scientific">Jiangella anatolica</name>
    <dbReference type="NCBI Taxonomy" id="2670374"/>
    <lineage>
        <taxon>Bacteria</taxon>
        <taxon>Bacillati</taxon>
        <taxon>Actinomycetota</taxon>
        <taxon>Actinomycetes</taxon>
        <taxon>Jiangellales</taxon>
        <taxon>Jiangellaceae</taxon>
        <taxon>Jiangella</taxon>
    </lineage>
</organism>
<dbReference type="RefSeq" id="WP_111255513.1">
    <property type="nucleotide sequence ID" value="NZ_POTW01000033.1"/>
</dbReference>
<name>A0A2W2BBS5_9ACTN</name>
<keyword evidence="2" id="KW-1185">Reference proteome</keyword>
<gene>
    <name evidence="1" type="ORF">C1I92_15250</name>
</gene>